<feature type="binding site" evidence="4">
    <location>
        <position position="107"/>
    </location>
    <ligand>
        <name>NAD(+)</name>
        <dbReference type="ChEBI" id="CHEBI:57540"/>
    </ligand>
</feature>
<feature type="binding site" evidence="4">
    <location>
        <position position="107"/>
    </location>
    <ligand>
        <name>nicotinamide</name>
        <dbReference type="ChEBI" id="CHEBI:17154"/>
    </ligand>
</feature>
<dbReference type="InterPro" id="IPR050134">
    <property type="entry name" value="NAD-dep_sirtuin_deacylases"/>
</dbReference>
<keyword evidence="2 4" id="KW-0808">Transferase</keyword>
<feature type="binding site" evidence="4 5">
    <location>
        <position position="130"/>
    </location>
    <ligand>
        <name>Zn(2+)</name>
        <dbReference type="ChEBI" id="CHEBI:29105"/>
    </ligand>
</feature>
<evidence type="ECO:0000259" key="6">
    <source>
        <dbReference type="PROSITE" id="PS50305"/>
    </source>
</evidence>
<feature type="domain" description="Deacetylase sirtuin-type" evidence="6">
    <location>
        <begin position="1"/>
        <end position="240"/>
    </location>
</feature>
<reference evidence="7 8" key="1">
    <citation type="submission" date="2016-10" db="EMBL/GenBank/DDBJ databases">
        <authorList>
            <person name="Varghese N."/>
        </authorList>
    </citation>
    <scope>NUCLEOTIDE SEQUENCE [LARGE SCALE GENOMIC DNA]</scope>
    <source>
        <strain evidence="7 8">KB11</strain>
    </source>
</reference>
<feature type="binding site" evidence="4 5">
    <location>
        <position position="151"/>
    </location>
    <ligand>
        <name>Zn(2+)</name>
        <dbReference type="ChEBI" id="CHEBI:29105"/>
    </ligand>
</feature>
<dbReference type="InterPro" id="IPR026591">
    <property type="entry name" value="Sirtuin_cat_small_dom_sf"/>
</dbReference>
<dbReference type="EC" id="2.3.1.286" evidence="4"/>
<feature type="binding site" evidence="4">
    <location>
        <position position="106"/>
    </location>
    <ligand>
        <name>NAD(+)</name>
        <dbReference type="ChEBI" id="CHEBI:57540"/>
    </ligand>
</feature>
<feature type="binding site" evidence="4">
    <location>
        <position position="34"/>
    </location>
    <ligand>
        <name>nicotinamide</name>
        <dbReference type="ChEBI" id="CHEBI:17154"/>
    </ligand>
</feature>
<dbReference type="GO" id="GO:0008270">
    <property type="term" value="F:zinc ion binding"/>
    <property type="evidence" value="ECO:0007669"/>
    <property type="project" value="UniProtKB-UniRule"/>
</dbReference>
<dbReference type="InterPro" id="IPR028628">
    <property type="entry name" value="Sirtuin_class_U"/>
</dbReference>
<comment type="similarity">
    <text evidence="4">Belongs to the sirtuin family. Class U subfamily.</text>
</comment>
<feature type="binding site" evidence="4">
    <location>
        <position position="27"/>
    </location>
    <ligand>
        <name>NAD(+)</name>
        <dbReference type="ChEBI" id="CHEBI:57540"/>
    </ligand>
</feature>
<dbReference type="GO" id="GO:0005737">
    <property type="term" value="C:cytoplasm"/>
    <property type="evidence" value="ECO:0007669"/>
    <property type="project" value="UniProtKB-SubCell"/>
</dbReference>
<dbReference type="HAMAP" id="MF_01968">
    <property type="entry name" value="Sirtuin_ClassU"/>
    <property type="match status" value="1"/>
</dbReference>
<comment type="catalytic activity">
    <reaction evidence="4">
        <text>N(6)-acetyl-L-lysyl-[protein] + NAD(+) + H2O = 2''-O-acetyl-ADP-D-ribose + nicotinamide + L-lysyl-[protein]</text>
        <dbReference type="Rhea" id="RHEA:43636"/>
        <dbReference type="Rhea" id="RHEA-COMP:9752"/>
        <dbReference type="Rhea" id="RHEA-COMP:10731"/>
        <dbReference type="ChEBI" id="CHEBI:15377"/>
        <dbReference type="ChEBI" id="CHEBI:17154"/>
        <dbReference type="ChEBI" id="CHEBI:29969"/>
        <dbReference type="ChEBI" id="CHEBI:57540"/>
        <dbReference type="ChEBI" id="CHEBI:61930"/>
        <dbReference type="ChEBI" id="CHEBI:83767"/>
        <dbReference type="EC" id="2.3.1.286"/>
    </reaction>
</comment>
<dbReference type="Gene3D" id="3.40.50.1220">
    <property type="entry name" value="TPP-binding domain"/>
    <property type="match status" value="1"/>
</dbReference>
<comment type="caution">
    <text evidence="4">Lacks conserved residue(s) required for the propagation of feature annotation.</text>
</comment>
<dbReference type="GO" id="GO:0017136">
    <property type="term" value="F:histone deacetylase activity, NAD-dependent"/>
    <property type="evidence" value="ECO:0007669"/>
    <property type="project" value="TreeGrafter"/>
</dbReference>
<dbReference type="GeneID" id="35119228"/>
<dbReference type="NCBIfam" id="NF001752">
    <property type="entry name" value="PRK00481.1-1"/>
    <property type="match status" value="1"/>
</dbReference>
<dbReference type="Gene3D" id="3.30.1600.10">
    <property type="entry name" value="SIR2/SIRT2 'Small Domain"/>
    <property type="match status" value="1"/>
</dbReference>
<sequence>MNKIEKLQEIIYASDNIVFFGGAGVSTESGIPDFRSESGIFKSLEKYGDTPERLVSHSYYLEHTEEFFSYYKDCLIFPEAEPNSAHYTLARLEKEGKLKAIITQNIDGLHQKAGSKNVLELHGSVYRNYCEICKKEYNLDFILESEGIPHCTCGGIIKPDVVLYEEALDMNILNKSAQYIMSADTLIVGGTSLVVYPAAGLINYFKGKNLVLINKSQTDYDNLATLVINEAIGETLAKIK</sequence>
<feature type="binding site" evidence="4">
    <location>
        <position position="106"/>
    </location>
    <ligand>
        <name>nicotinamide</name>
        <dbReference type="ChEBI" id="CHEBI:17154"/>
    </ligand>
</feature>
<evidence type="ECO:0000313" key="8">
    <source>
        <dbReference type="Proteomes" id="UP000232133"/>
    </source>
</evidence>
<proteinExistence type="inferred from homology"/>
<dbReference type="Pfam" id="PF02146">
    <property type="entry name" value="SIR2"/>
    <property type="match status" value="1"/>
</dbReference>
<feature type="binding site" evidence="4">
    <location>
        <position position="191"/>
    </location>
    <ligand>
        <name>NAD(+)</name>
        <dbReference type="ChEBI" id="CHEBI:57540"/>
    </ligand>
</feature>
<dbReference type="Proteomes" id="UP000232133">
    <property type="component" value="Chromosome"/>
</dbReference>
<protein>
    <recommendedName>
        <fullName evidence="4">NAD-dependent protein deacetylase</fullName>
        <ecNumber evidence="4">2.3.1.286</ecNumber>
    </recommendedName>
    <alternativeName>
        <fullName evidence="4">Regulatory protein SIR2 homolog</fullName>
    </alternativeName>
</protein>
<feature type="binding site" evidence="4">
    <location>
        <position position="232"/>
    </location>
    <ligand>
        <name>NAD(+)</name>
        <dbReference type="ChEBI" id="CHEBI:57540"/>
    </ligand>
</feature>
<keyword evidence="4" id="KW-0804">Transcription</keyword>
<feature type="binding site" evidence="4 5">
    <location>
        <position position="153"/>
    </location>
    <ligand>
        <name>Zn(2+)</name>
        <dbReference type="ChEBI" id="CHEBI:29105"/>
    </ligand>
</feature>
<keyword evidence="1 4" id="KW-0963">Cytoplasm</keyword>
<evidence type="ECO:0000256" key="1">
    <source>
        <dbReference type="ARBA" id="ARBA00022490"/>
    </source>
</evidence>
<feature type="binding site" evidence="4">
    <location>
        <position position="122"/>
    </location>
    <ligand>
        <name>NAD(+)</name>
        <dbReference type="ChEBI" id="CHEBI:57540"/>
    </ligand>
</feature>
<dbReference type="InterPro" id="IPR003000">
    <property type="entry name" value="Sirtuin"/>
</dbReference>
<comment type="function">
    <text evidence="4">NAD-dependent protein deacetylase which modulates the activities of several enzymes which are inactive in their acetylated form. Deacetylates the N-terminal lysine residue of Alba, the major archaeal chromatin protein and that, in turn, increases Alba's DNA binding affinity, thereby repressing transcription.</text>
</comment>
<dbReference type="PROSITE" id="PS50305">
    <property type="entry name" value="SIRTUIN"/>
    <property type="match status" value="1"/>
</dbReference>
<keyword evidence="3 4" id="KW-0520">NAD</keyword>
<comment type="subcellular location">
    <subcellularLocation>
        <location evidence="4">Cytoplasm</location>
    </subcellularLocation>
</comment>
<feature type="binding site" evidence="4">
    <location>
        <position position="104"/>
    </location>
    <ligand>
        <name>NAD(+)</name>
        <dbReference type="ChEBI" id="CHEBI:57540"/>
    </ligand>
</feature>
<dbReference type="PANTHER" id="PTHR11085">
    <property type="entry name" value="NAD-DEPENDENT PROTEIN DEACYLASE SIRTUIN-5, MITOCHONDRIAL-RELATED"/>
    <property type="match status" value="1"/>
</dbReference>
<evidence type="ECO:0000256" key="2">
    <source>
        <dbReference type="ARBA" id="ARBA00022679"/>
    </source>
</evidence>
<keyword evidence="4" id="KW-0805">Transcription regulation</keyword>
<feature type="binding site" evidence="4">
    <location>
        <position position="214"/>
    </location>
    <ligand>
        <name>NAD(+)</name>
        <dbReference type="ChEBI" id="CHEBI:57540"/>
    </ligand>
</feature>
<evidence type="ECO:0000313" key="7">
    <source>
        <dbReference type="EMBL" id="ATZ60292.1"/>
    </source>
</evidence>
<feature type="binding site" evidence="4">
    <location>
        <position position="23"/>
    </location>
    <ligand>
        <name>NAD(+)</name>
        <dbReference type="ChEBI" id="CHEBI:57540"/>
    </ligand>
</feature>
<keyword evidence="4 5" id="KW-0479">Metal-binding</keyword>
<feature type="binding site" evidence="4">
    <location>
        <position position="34"/>
    </location>
    <ligand>
        <name>NAD(+)</name>
        <dbReference type="ChEBI" id="CHEBI:57540"/>
    </ligand>
</feature>
<accession>A0A2H4U839</accession>
<name>A0A2H4U839_METSM</name>
<feature type="active site" description="Proton acceptor" evidence="4 5">
    <location>
        <position position="122"/>
    </location>
</feature>
<evidence type="ECO:0000256" key="5">
    <source>
        <dbReference type="PROSITE-ProRule" id="PRU00236"/>
    </source>
</evidence>
<dbReference type="InterPro" id="IPR026590">
    <property type="entry name" value="Ssirtuin_cat_dom"/>
</dbReference>
<keyword evidence="4 5" id="KW-0862">Zinc</keyword>
<dbReference type="EMBL" id="CP017803">
    <property type="protein sequence ID" value="ATZ60292.1"/>
    <property type="molecule type" value="Genomic_DNA"/>
</dbReference>
<feature type="binding site" evidence="4">
    <location>
        <position position="35"/>
    </location>
    <ligand>
        <name>NAD(+)</name>
        <dbReference type="ChEBI" id="CHEBI:57540"/>
    </ligand>
</feature>
<dbReference type="PANTHER" id="PTHR11085:SF4">
    <property type="entry name" value="NAD-DEPENDENT PROTEIN DEACYLASE"/>
    <property type="match status" value="1"/>
</dbReference>
<organism evidence="7 8">
    <name type="scientific">Methanobrevibacter smithii</name>
    <dbReference type="NCBI Taxonomy" id="2173"/>
    <lineage>
        <taxon>Archaea</taxon>
        <taxon>Methanobacteriati</taxon>
        <taxon>Methanobacteriota</taxon>
        <taxon>Methanomada group</taxon>
        <taxon>Methanobacteria</taxon>
        <taxon>Methanobacteriales</taxon>
        <taxon>Methanobacteriaceae</taxon>
        <taxon>Methanobrevibacter</taxon>
    </lineage>
</organism>
<dbReference type="AlphaFoldDB" id="A0A2H4U839"/>
<evidence type="ECO:0000256" key="4">
    <source>
        <dbReference type="HAMAP-Rule" id="MF_01968"/>
    </source>
</evidence>
<feature type="binding site" evidence="4">
    <location>
        <position position="192"/>
    </location>
    <ligand>
        <name>NAD(+)</name>
        <dbReference type="ChEBI" id="CHEBI:57540"/>
    </ligand>
</feature>
<gene>
    <name evidence="4" type="primary">cobB</name>
    <name evidence="7" type="ORF">BK798_07575</name>
</gene>
<dbReference type="SUPFAM" id="SSF52467">
    <property type="entry name" value="DHS-like NAD/FAD-binding domain"/>
    <property type="match status" value="1"/>
</dbReference>
<evidence type="ECO:0000256" key="3">
    <source>
        <dbReference type="ARBA" id="ARBA00023027"/>
    </source>
</evidence>
<feature type="binding site" evidence="4 5">
    <location>
        <position position="133"/>
    </location>
    <ligand>
        <name>Zn(2+)</name>
        <dbReference type="ChEBI" id="CHEBI:29105"/>
    </ligand>
</feature>
<dbReference type="InterPro" id="IPR029035">
    <property type="entry name" value="DHS-like_NAD/FAD-binding_dom"/>
</dbReference>
<dbReference type="RefSeq" id="WP_100815714.1">
    <property type="nucleotide sequence ID" value="NZ_CAYAXA010000036.1"/>
</dbReference>
<dbReference type="GO" id="GO:0070403">
    <property type="term" value="F:NAD+ binding"/>
    <property type="evidence" value="ECO:0007669"/>
    <property type="project" value="UniProtKB-UniRule"/>
</dbReference>
<comment type="cofactor">
    <cofactor evidence="4">
        <name>Zn(2+)</name>
        <dbReference type="ChEBI" id="CHEBI:29105"/>
    </cofactor>
    <text evidence="4">Binds 1 zinc ion per subunit.</text>
</comment>